<dbReference type="Proteomes" id="UP001202134">
    <property type="component" value="Unassembled WGS sequence"/>
</dbReference>
<accession>A0ABT0KPM2</accession>
<comment type="caution">
    <text evidence="4">The sequence shown here is derived from an EMBL/GenBank/DDBJ whole genome shotgun (WGS) entry which is preliminary data.</text>
</comment>
<dbReference type="SUPFAM" id="SSF55729">
    <property type="entry name" value="Acyl-CoA N-acyltransferases (Nat)"/>
    <property type="match status" value="1"/>
</dbReference>
<dbReference type="Gene3D" id="3.40.630.30">
    <property type="match status" value="1"/>
</dbReference>
<dbReference type="Pfam" id="PF13508">
    <property type="entry name" value="Acetyltransf_7"/>
    <property type="match status" value="1"/>
</dbReference>
<feature type="domain" description="N-acetyltransferase" evidence="3">
    <location>
        <begin position="1"/>
        <end position="147"/>
    </location>
</feature>
<proteinExistence type="predicted"/>
<keyword evidence="2" id="KW-0012">Acyltransferase</keyword>
<dbReference type="InterPro" id="IPR050832">
    <property type="entry name" value="Bact_Acetyltransf"/>
</dbReference>
<gene>
    <name evidence="4" type="ORF">L2737_10715</name>
</gene>
<dbReference type="RefSeq" id="WP_102528520.1">
    <property type="nucleotide sequence ID" value="NZ_JAKIKU010000005.1"/>
</dbReference>
<name>A0ABT0KPM2_9GAMM</name>
<dbReference type="PROSITE" id="PS51186">
    <property type="entry name" value="GNAT"/>
    <property type="match status" value="1"/>
</dbReference>
<dbReference type="InterPro" id="IPR000182">
    <property type="entry name" value="GNAT_dom"/>
</dbReference>
<protein>
    <submittedName>
        <fullName evidence="4">GNAT family N-acetyltransferase</fullName>
    </submittedName>
</protein>
<sequence length="147" mass="16632">MKIIQATIEQLNLVTTLFDEYRQFYGQAANIEQCKKFIKERLIESDSVIFIATNEEGEGLGFVQLYPTFSSVAMKRMWILNDMFVATAARQQGVANKLLKQVDLFAQYTDASTVKLATAVDNDVAKALYESLGYTKTTAFDHYTKAF</sequence>
<organism evidence="4 5">
    <name type="scientific">Shewanella electrodiphila</name>
    <dbReference type="NCBI Taxonomy" id="934143"/>
    <lineage>
        <taxon>Bacteria</taxon>
        <taxon>Pseudomonadati</taxon>
        <taxon>Pseudomonadota</taxon>
        <taxon>Gammaproteobacteria</taxon>
        <taxon>Alteromonadales</taxon>
        <taxon>Shewanellaceae</taxon>
        <taxon>Shewanella</taxon>
    </lineage>
</organism>
<evidence type="ECO:0000313" key="5">
    <source>
        <dbReference type="Proteomes" id="UP001202134"/>
    </source>
</evidence>
<dbReference type="PANTHER" id="PTHR43877">
    <property type="entry name" value="AMINOALKYLPHOSPHONATE N-ACETYLTRANSFERASE-RELATED-RELATED"/>
    <property type="match status" value="1"/>
</dbReference>
<dbReference type="CDD" id="cd04301">
    <property type="entry name" value="NAT_SF"/>
    <property type="match status" value="1"/>
</dbReference>
<keyword evidence="5" id="KW-1185">Reference proteome</keyword>
<evidence type="ECO:0000259" key="3">
    <source>
        <dbReference type="PROSITE" id="PS51186"/>
    </source>
</evidence>
<reference evidence="4 5" key="1">
    <citation type="submission" date="2022-01" db="EMBL/GenBank/DDBJ databases">
        <title>Whole genome-based taxonomy of the Shewanellaceae.</title>
        <authorList>
            <person name="Martin-Rodriguez A.J."/>
        </authorList>
    </citation>
    <scope>NUCLEOTIDE SEQUENCE [LARGE SCALE GENOMIC DNA]</scope>
    <source>
        <strain evidence="4 5">DSM 24955</strain>
    </source>
</reference>
<dbReference type="PANTHER" id="PTHR43877:SF2">
    <property type="entry name" value="AMINOALKYLPHOSPHONATE N-ACETYLTRANSFERASE-RELATED"/>
    <property type="match status" value="1"/>
</dbReference>
<evidence type="ECO:0000256" key="2">
    <source>
        <dbReference type="ARBA" id="ARBA00023315"/>
    </source>
</evidence>
<keyword evidence="1" id="KW-0808">Transferase</keyword>
<evidence type="ECO:0000256" key="1">
    <source>
        <dbReference type="ARBA" id="ARBA00022679"/>
    </source>
</evidence>
<evidence type="ECO:0000313" key="4">
    <source>
        <dbReference type="EMBL" id="MCL1045796.1"/>
    </source>
</evidence>
<dbReference type="EMBL" id="JAKIKU010000005">
    <property type="protein sequence ID" value="MCL1045796.1"/>
    <property type="molecule type" value="Genomic_DNA"/>
</dbReference>
<dbReference type="InterPro" id="IPR016181">
    <property type="entry name" value="Acyl_CoA_acyltransferase"/>
</dbReference>